<comment type="similarity">
    <text evidence="2">Belongs to the FliH family.</text>
</comment>
<dbReference type="Pfam" id="PF02108">
    <property type="entry name" value="FliH"/>
    <property type="match status" value="1"/>
</dbReference>
<keyword evidence="4" id="KW-0813">Transport</keyword>
<keyword evidence="9" id="KW-0282">Flagellum</keyword>
<evidence type="ECO:0000259" key="8">
    <source>
        <dbReference type="Pfam" id="PF02108"/>
    </source>
</evidence>
<evidence type="ECO:0000313" key="10">
    <source>
        <dbReference type="Proteomes" id="UP000239239"/>
    </source>
</evidence>
<sequence>MSNEFEPYNKQVKNIEFTTWEYQPSKGTEHSQPDEEELINELEAVRKEAFQKGYADGLQQAQEEINTIKAELSKWLDLIQKPVQILDEQLTQEIIQTIIWLSQHCVAIELSVNTDKLNDLLNKIKGELPSLSGKKSISMHPDDVQWIKEAFPESNIPGLHELLVADPALNRGDFYLQGEHSELDGRIQTRFTTLFNEYINKESIIQLGVTQEQ</sequence>
<evidence type="ECO:0000256" key="7">
    <source>
        <dbReference type="ARBA" id="ARBA00023225"/>
    </source>
</evidence>
<proteinExistence type="inferred from homology"/>
<organism evidence="9 10">
    <name type="scientific">Legionella pneumophila</name>
    <dbReference type="NCBI Taxonomy" id="446"/>
    <lineage>
        <taxon>Bacteria</taxon>
        <taxon>Pseudomonadati</taxon>
        <taxon>Pseudomonadota</taxon>
        <taxon>Gammaproteobacteria</taxon>
        <taxon>Legionellales</taxon>
        <taxon>Legionellaceae</taxon>
        <taxon>Legionella</taxon>
    </lineage>
</organism>
<comment type="caution">
    <text evidence="9">The sequence shown here is derived from an EMBL/GenBank/DDBJ whole genome shotgun (WGS) entry which is preliminary data.</text>
</comment>
<name>A0A2S6EYD9_LEGPN</name>
<dbReference type="EMBL" id="PQWY01000012">
    <property type="protein sequence ID" value="PPK30175.1"/>
    <property type="molecule type" value="Genomic_DNA"/>
</dbReference>
<dbReference type="InterPro" id="IPR051472">
    <property type="entry name" value="T3SS_Stator/FliH"/>
</dbReference>
<gene>
    <name evidence="9" type="ORF">C3928_08835</name>
</gene>
<keyword evidence="6" id="KW-0653">Protein transport</keyword>
<reference evidence="9 10" key="1">
    <citation type="submission" date="2018-02" db="EMBL/GenBank/DDBJ databases">
        <title>Draft genome sequences of four Legionella pneumophila clinical strains isolated in Ontario.</title>
        <authorList>
            <person name="Fortuna A."/>
            <person name="Ramnarine R."/>
            <person name="Li A."/>
            <person name="Frantz C."/>
            <person name="Mallo G."/>
        </authorList>
    </citation>
    <scope>NUCLEOTIDE SEQUENCE [LARGE SCALE GENOMIC DNA]</scope>
    <source>
        <strain evidence="9 10">LG61</strain>
    </source>
</reference>
<keyword evidence="7" id="KW-1006">Bacterial flagellum protein export</keyword>
<evidence type="ECO:0000256" key="6">
    <source>
        <dbReference type="ARBA" id="ARBA00022927"/>
    </source>
</evidence>
<evidence type="ECO:0000313" key="9">
    <source>
        <dbReference type="EMBL" id="PPK30175.1"/>
    </source>
</evidence>
<evidence type="ECO:0000256" key="1">
    <source>
        <dbReference type="ARBA" id="ARBA00003041"/>
    </source>
</evidence>
<dbReference type="GO" id="GO:0044781">
    <property type="term" value="P:bacterial-type flagellum organization"/>
    <property type="evidence" value="ECO:0007669"/>
    <property type="project" value="UniProtKB-KW"/>
</dbReference>
<evidence type="ECO:0000256" key="5">
    <source>
        <dbReference type="ARBA" id="ARBA00022795"/>
    </source>
</evidence>
<keyword evidence="5" id="KW-1005">Bacterial flagellum biogenesis</keyword>
<feature type="domain" description="Flagellar assembly protein FliH/Type III secretion system HrpE" evidence="8">
    <location>
        <begin position="68"/>
        <end position="193"/>
    </location>
</feature>
<keyword evidence="9" id="KW-0966">Cell projection</keyword>
<comment type="function">
    <text evidence="1">Needed for flagellar regrowth and assembly.</text>
</comment>
<dbReference type="AlphaFoldDB" id="A0A2S6EYD9"/>
<dbReference type="GO" id="GO:0005829">
    <property type="term" value="C:cytosol"/>
    <property type="evidence" value="ECO:0007669"/>
    <property type="project" value="TreeGrafter"/>
</dbReference>
<dbReference type="GO" id="GO:0015031">
    <property type="term" value="P:protein transport"/>
    <property type="evidence" value="ECO:0007669"/>
    <property type="project" value="UniProtKB-KW"/>
</dbReference>
<accession>A0A2S6EYD9</accession>
<dbReference type="InterPro" id="IPR018035">
    <property type="entry name" value="Flagellar_FliH/T3SS_HrpE"/>
</dbReference>
<evidence type="ECO:0000256" key="4">
    <source>
        <dbReference type="ARBA" id="ARBA00022448"/>
    </source>
</evidence>
<evidence type="ECO:0000256" key="3">
    <source>
        <dbReference type="ARBA" id="ARBA00016507"/>
    </source>
</evidence>
<dbReference type="PANTHER" id="PTHR34982:SF1">
    <property type="entry name" value="FLAGELLAR ASSEMBLY PROTEIN FLIH"/>
    <property type="match status" value="1"/>
</dbReference>
<dbReference type="OrthoDB" id="5651317at2"/>
<keyword evidence="9" id="KW-0969">Cilium</keyword>
<protein>
    <recommendedName>
        <fullName evidence="3">Flagellar assembly protein FliH</fullName>
    </recommendedName>
</protein>
<dbReference type="RefSeq" id="WP_027227872.1">
    <property type="nucleotide sequence ID" value="NZ_CP017601.1"/>
</dbReference>
<evidence type="ECO:0000256" key="2">
    <source>
        <dbReference type="ARBA" id="ARBA00006602"/>
    </source>
</evidence>
<dbReference type="PANTHER" id="PTHR34982">
    <property type="entry name" value="YOP PROTEINS TRANSLOCATION PROTEIN L"/>
    <property type="match status" value="1"/>
</dbReference>
<dbReference type="Proteomes" id="UP000239239">
    <property type="component" value="Unassembled WGS sequence"/>
</dbReference>